<keyword evidence="1" id="KW-0812">Transmembrane</keyword>
<comment type="caution">
    <text evidence="2">The sequence shown here is derived from an EMBL/GenBank/DDBJ whole genome shotgun (WGS) entry which is preliminary data.</text>
</comment>
<organism evidence="2 3">
    <name type="scientific">Actinomadura fibrosa</name>
    <dbReference type="NCBI Taxonomy" id="111802"/>
    <lineage>
        <taxon>Bacteria</taxon>
        <taxon>Bacillati</taxon>
        <taxon>Actinomycetota</taxon>
        <taxon>Actinomycetes</taxon>
        <taxon>Streptosporangiales</taxon>
        <taxon>Thermomonosporaceae</taxon>
        <taxon>Actinomadura</taxon>
    </lineage>
</organism>
<sequence length="223" mass="24988">MLLTATPPAAPAPSWSASMAEAAPWCAAIVMAGGFLLALRFLSRDLRQIEARLHGDRAEAERRLQREYVRLRDEHSRDLLIDQLRRVGDLYAEYLAADEIGAASRRDVALYRLRVHLPAVPGRYCSLLKLRFDIAQGSESEREAARWFARHDRLPAPDRVSADWICQEFSENLRELMRAGGAPALEPRRATGPSLFGEMLRAIARRRGSRTPDDGADGLRTSV</sequence>
<dbReference type="Proteomes" id="UP001597063">
    <property type="component" value="Unassembled WGS sequence"/>
</dbReference>
<reference evidence="3" key="1">
    <citation type="journal article" date="2019" name="Int. J. Syst. Evol. Microbiol.">
        <title>The Global Catalogue of Microorganisms (GCM) 10K type strain sequencing project: providing services to taxonomists for standard genome sequencing and annotation.</title>
        <authorList>
            <consortium name="The Broad Institute Genomics Platform"/>
            <consortium name="The Broad Institute Genome Sequencing Center for Infectious Disease"/>
            <person name="Wu L."/>
            <person name="Ma J."/>
        </authorList>
    </citation>
    <scope>NUCLEOTIDE SEQUENCE [LARGE SCALE GENOMIC DNA]</scope>
    <source>
        <strain evidence="3">JCM 9371</strain>
    </source>
</reference>
<accession>A0ABW2Y479</accession>
<evidence type="ECO:0000313" key="2">
    <source>
        <dbReference type="EMBL" id="MFD0691680.1"/>
    </source>
</evidence>
<proteinExistence type="predicted"/>
<evidence type="ECO:0000313" key="3">
    <source>
        <dbReference type="Proteomes" id="UP001597063"/>
    </source>
</evidence>
<protein>
    <submittedName>
        <fullName evidence="2">Uncharacterized protein</fullName>
    </submittedName>
</protein>
<feature type="transmembrane region" description="Helical" evidence="1">
    <location>
        <begin position="22"/>
        <end position="42"/>
    </location>
</feature>
<evidence type="ECO:0000256" key="1">
    <source>
        <dbReference type="SAM" id="Phobius"/>
    </source>
</evidence>
<keyword evidence="3" id="KW-1185">Reference proteome</keyword>
<dbReference type="EMBL" id="JBHTGP010000032">
    <property type="protein sequence ID" value="MFD0691680.1"/>
    <property type="molecule type" value="Genomic_DNA"/>
</dbReference>
<dbReference type="RefSeq" id="WP_131759333.1">
    <property type="nucleotide sequence ID" value="NZ_CAACUY010000074.1"/>
</dbReference>
<name>A0ABW2Y479_9ACTN</name>
<keyword evidence="1" id="KW-1133">Transmembrane helix</keyword>
<keyword evidence="1" id="KW-0472">Membrane</keyword>
<gene>
    <name evidence="2" type="ORF">ACFQZM_44825</name>
</gene>